<dbReference type="InterPro" id="IPR044089">
    <property type="entry name" value="Alr1-like"/>
</dbReference>
<sequence length="544" mass="62247">MRKPNKEKPNKTKELICVRIAKMGVGFIEVGPKDNLSTVRAIISGTFDDVQKEMLTASFNFLYNGFIISKRQEEKLIPVEFLKLSRRLTSDGKRPHRILEVRPKMKDLDLAKLTYSTEDKSDNEMSSLIHEPYVSPNLSNKNIGGVHFSNEPEHKEDMHLELPPTVLSRAHDRKHLKIKASSSDSFTVSNLSGEKRTRRSRLDSNRCRKRMTLIGYPYGSKATSLEYIESIDQSATEPFWLDIQAASHLEIERIGKVFGVHPLTVEDISLRDSREKLEIFSQYLLVIFYSEHFIMQRDAVENPISLLLFSNFIISFHNDEEKSIEHLISKITKLETISIRSPSWVCYAILDSVVDDLIPVADKVLNEIILVEEIGHTFGAEDHNEFLARVSKTRRNITMLRQRLWPKQNMLSNMISKTYRNFLRDVSLPYFRDCQEHISKMINSLEIQHENLNNIQSMFLAKVSLEVAESSHKLDNVAKRFGSFATIMLPLTFVTGLLGMNVTVPFQTSIADRDPHAIAFYVVLLVMVICGAGASFILRKKGLM</sequence>
<dbReference type="Pfam" id="PF01544">
    <property type="entry name" value="CorA"/>
    <property type="match status" value="1"/>
</dbReference>
<evidence type="ECO:0000256" key="1">
    <source>
        <dbReference type="ARBA" id="ARBA00004141"/>
    </source>
</evidence>
<organism evidence="7 8">
    <name type="scientific">Bonamia ostreae</name>
    <dbReference type="NCBI Taxonomy" id="126728"/>
    <lineage>
        <taxon>Eukaryota</taxon>
        <taxon>Sar</taxon>
        <taxon>Rhizaria</taxon>
        <taxon>Endomyxa</taxon>
        <taxon>Ascetosporea</taxon>
        <taxon>Haplosporida</taxon>
        <taxon>Bonamia</taxon>
    </lineage>
</organism>
<gene>
    <name evidence="7" type="primary">MNR2</name>
    <name evidence="7" type="ORF">MHBO_000722</name>
</gene>
<comment type="caution">
    <text evidence="7">The sequence shown here is derived from an EMBL/GenBank/DDBJ whole genome shotgun (WGS) entry which is preliminary data.</text>
</comment>
<evidence type="ECO:0000313" key="7">
    <source>
        <dbReference type="EMBL" id="MES1918820.1"/>
    </source>
</evidence>
<reference evidence="7 8" key="1">
    <citation type="journal article" date="2024" name="BMC Biol.">
        <title>Comparative genomics of Ascetosporea gives new insight into the evolutionary basis for animal parasitism in Rhizaria.</title>
        <authorList>
            <person name="Hiltunen Thoren M."/>
            <person name="Onut-Brannstrom I."/>
            <person name="Alfjorden A."/>
            <person name="Peckova H."/>
            <person name="Swords F."/>
            <person name="Hooper C."/>
            <person name="Holzer A.S."/>
            <person name="Bass D."/>
            <person name="Burki F."/>
        </authorList>
    </citation>
    <scope>NUCLEOTIDE SEQUENCE [LARGE SCALE GENOMIC DNA]</scope>
    <source>
        <strain evidence="7">20-A016</strain>
    </source>
</reference>
<evidence type="ECO:0000313" key="8">
    <source>
        <dbReference type="Proteomes" id="UP001439008"/>
    </source>
</evidence>
<evidence type="ECO:0000256" key="4">
    <source>
        <dbReference type="ARBA" id="ARBA00022989"/>
    </source>
</evidence>
<proteinExistence type="inferred from homology"/>
<accession>A0ABV2AGM2</accession>
<dbReference type="EMBL" id="JBDODL010000132">
    <property type="protein sequence ID" value="MES1918820.1"/>
    <property type="molecule type" value="Genomic_DNA"/>
</dbReference>
<dbReference type="Gene3D" id="1.20.58.340">
    <property type="entry name" value="Magnesium transport protein CorA, transmembrane region"/>
    <property type="match status" value="2"/>
</dbReference>
<dbReference type="PANTHER" id="PTHR21535">
    <property type="entry name" value="MAGNESIUM AND COBALT TRANSPORT PROTEIN/MITOCHONDRIAL IMPORT INNER MEMBRANE TRANSLOCASE SUBUNIT TIM8"/>
    <property type="match status" value="1"/>
</dbReference>
<dbReference type="PANTHER" id="PTHR21535:SF51">
    <property type="entry name" value="MANGANESE RESISTANCE PROTEIN MNR2"/>
    <property type="match status" value="1"/>
</dbReference>
<comment type="subcellular location">
    <subcellularLocation>
        <location evidence="1">Membrane</location>
        <topology evidence="1">Multi-pass membrane protein</topology>
    </subcellularLocation>
</comment>
<evidence type="ECO:0000256" key="6">
    <source>
        <dbReference type="SAM" id="Phobius"/>
    </source>
</evidence>
<dbReference type="SUPFAM" id="SSF144083">
    <property type="entry name" value="Magnesium transport protein CorA, transmembrane region"/>
    <property type="match status" value="1"/>
</dbReference>
<evidence type="ECO:0000256" key="2">
    <source>
        <dbReference type="ARBA" id="ARBA00009765"/>
    </source>
</evidence>
<dbReference type="CDD" id="cd12829">
    <property type="entry name" value="Alr1p-like"/>
    <property type="match status" value="1"/>
</dbReference>
<dbReference type="InterPro" id="IPR002523">
    <property type="entry name" value="MgTranspt_CorA/ZnTranspt_ZntB"/>
</dbReference>
<comment type="similarity">
    <text evidence="2">Belongs to the CorA metal ion transporter (MIT) (TC 1.A.35) family.</text>
</comment>
<protein>
    <submittedName>
        <fullName evidence="7">CorA metal ion transporter</fullName>
    </submittedName>
</protein>
<keyword evidence="3 6" id="KW-0812">Transmembrane</keyword>
<dbReference type="Proteomes" id="UP001439008">
    <property type="component" value="Unassembled WGS sequence"/>
</dbReference>
<keyword evidence="5 6" id="KW-0472">Membrane</keyword>
<name>A0ABV2AGM2_9EUKA</name>
<evidence type="ECO:0000256" key="5">
    <source>
        <dbReference type="ARBA" id="ARBA00023136"/>
    </source>
</evidence>
<keyword evidence="8" id="KW-1185">Reference proteome</keyword>
<dbReference type="InterPro" id="IPR045863">
    <property type="entry name" value="CorA_TM1_TM2"/>
</dbReference>
<dbReference type="InterPro" id="IPR045861">
    <property type="entry name" value="CorA_cytoplasmic_dom"/>
</dbReference>
<keyword evidence="4 6" id="KW-1133">Transmembrane helix</keyword>
<feature type="transmembrane region" description="Helical" evidence="6">
    <location>
        <begin position="481"/>
        <end position="498"/>
    </location>
</feature>
<dbReference type="SUPFAM" id="SSF143865">
    <property type="entry name" value="CorA soluble domain-like"/>
    <property type="match status" value="1"/>
</dbReference>
<evidence type="ECO:0000256" key="3">
    <source>
        <dbReference type="ARBA" id="ARBA00022692"/>
    </source>
</evidence>
<feature type="transmembrane region" description="Helical" evidence="6">
    <location>
        <begin position="518"/>
        <end position="538"/>
    </location>
</feature>
<dbReference type="Gene3D" id="3.30.460.20">
    <property type="entry name" value="CorA soluble domain-like"/>
    <property type="match status" value="1"/>
</dbReference>